<keyword evidence="3" id="KW-0732">Signal</keyword>
<name>A0A371RI75_9PROT</name>
<keyword evidence="5" id="KW-1185">Reference proteome</keyword>
<evidence type="ECO:0000256" key="3">
    <source>
        <dbReference type="ARBA" id="ARBA00022729"/>
    </source>
</evidence>
<dbReference type="AlphaFoldDB" id="A0A371RI75"/>
<dbReference type="EMBL" id="QUQO01000001">
    <property type="protein sequence ID" value="RFB05153.1"/>
    <property type="molecule type" value="Genomic_DNA"/>
</dbReference>
<evidence type="ECO:0000256" key="2">
    <source>
        <dbReference type="ARBA" id="ARBA00022525"/>
    </source>
</evidence>
<sequence>MPCKRVRERNPRTCSCVGRVCNFFGGFTS</sequence>
<protein>
    <submittedName>
        <fullName evidence="4">Uncharacterized protein</fullName>
    </submittedName>
</protein>
<reference evidence="4 5" key="1">
    <citation type="submission" date="2018-08" db="EMBL/GenBank/DDBJ databases">
        <title>Parvularcula sp. SM1705, isolated from surface water of the South Sea China.</title>
        <authorList>
            <person name="Sun L."/>
        </authorList>
    </citation>
    <scope>NUCLEOTIDE SEQUENCE [LARGE SCALE GENOMIC DNA]</scope>
    <source>
        <strain evidence="4 5">SM1705</strain>
    </source>
</reference>
<keyword evidence="2" id="KW-0964">Secreted</keyword>
<evidence type="ECO:0000313" key="5">
    <source>
        <dbReference type="Proteomes" id="UP000264589"/>
    </source>
</evidence>
<comment type="subcellular location">
    <subcellularLocation>
        <location evidence="1">Secreted</location>
    </subcellularLocation>
</comment>
<dbReference type="InParanoid" id="A0A371RI75"/>
<gene>
    <name evidence="4" type="ORF">DX908_07735</name>
</gene>
<dbReference type="Proteomes" id="UP000264589">
    <property type="component" value="Unassembled WGS sequence"/>
</dbReference>
<accession>A0A371RI75</accession>
<comment type="caution">
    <text evidence="4">The sequence shown here is derived from an EMBL/GenBank/DDBJ whole genome shotgun (WGS) entry which is preliminary data.</text>
</comment>
<evidence type="ECO:0000313" key="4">
    <source>
        <dbReference type="EMBL" id="RFB05153.1"/>
    </source>
</evidence>
<proteinExistence type="predicted"/>
<dbReference type="InterPro" id="IPR004153">
    <property type="entry name" value="CXCXC_repeat"/>
</dbReference>
<dbReference type="Pfam" id="PF03128">
    <property type="entry name" value="CXCXC"/>
    <property type="match status" value="1"/>
</dbReference>
<evidence type="ECO:0000256" key="1">
    <source>
        <dbReference type="ARBA" id="ARBA00004613"/>
    </source>
</evidence>
<organism evidence="4 5">
    <name type="scientific">Parvularcula marina</name>
    <dbReference type="NCBI Taxonomy" id="2292771"/>
    <lineage>
        <taxon>Bacteria</taxon>
        <taxon>Pseudomonadati</taxon>
        <taxon>Pseudomonadota</taxon>
        <taxon>Alphaproteobacteria</taxon>
        <taxon>Parvularculales</taxon>
        <taxon>Parvularculaceae</taxon>
        <taxon>Parvularcula</taxon>
    </lineage>
</organism>